<reference evidence="2" key="2">
    <citation type="submission" date="2015-08" db="UniProtKB">
        <authorList>
            <consortium name="WormBaseParasite"/>
        </authorList>
    </citation>
    <scope>IDENTIFICATION</scope>
</reference>
<organism evidence="1 2">
    <name type="scientific">Strongyloides venezuelensis</name>
    <name type="common">Threadworm</name>
    <dbReference type="NCBI Taxonomy" id="75913"/>
    <lineage>
        <taxon>Eukaryota</taxon>
        <taxon>Metazoa</taxon>
        <taxon>Ecdysozoa</taxon>
        <taxon>Nematoda</taxon>
        <taxon>Chromadorea</taxon>
        <taxon>Rhabditida</taxon>
        <taxon>Tylenchina</taxon>
        <taxon>Panagrolaimomorpha</taxon>
        <taxon>Strongyloidoidea</taxon>
        <taxon>Strongyloididae</taxon>
        <taxon>Strongyloides</taxon>
    </lineage>
</organism>
<dbReference type="AlphaFoldDB" id="A0A0K0EW37"/>
<proteinExistence type="predicted"/>
<name>A0A0K0EW37_STRVS</name>
<sequence length="114" mass="12891">MFCVIIQEPSWTIRDIEGMETDVPTTFSTNRYPMVFESEDCLRGDSVFSSESSCLKNLSVIHIAFLILSMLSSATSPTISKTAIHRLQELYPTTPGRLRHSFVPPHTFLSHRSL</sequence>
<dbReference type="Proteomes" id="UP000035680">
    <property type="component" value="Unassembled WGS sequence"/>
</dbReference>
<evidence type="ECO:0000313" key="2">
    <source>
        <dbReference type="WBParaSite" id="SVE_0073600.1"/>
    </source>
</evidence>
<reference evidence="1" key="1">
    <citation type="submission" date="2014-07" db="EMBL/GenBank/DDBJ databases">
        <authorList>
            <person name="Martin A.A"/>
            <person name="De Silva N."/>
        </authorList>
    </citation>
    <scope>NUCLEOTIDE SEQUENCE</scope>
</reference>
<keyword evidence="1" id="KW-1185">Reference proteome</keyword>
<protein>
    <submittedName>
        <fullName evidence="2">Ovule protein</fullName>
    </submittedName>
</protein>
<evidence type="ECO:0000313" key="1">
    <source>
        <dbReference type="Proteomes" id="UP000035680"/>
    </source>
</evidence>
<dbReference type="WBParaSite" id="SVE_0073600.1">
    <property type="protein sequence ID" value="SVE_0073600.1"/>
    <property type="gene ID" value="SVE_0073600"/>
</dbReference>
<accession>A0A0K0EW37</accession>